<dbReference type="AlphaFoldDB" id="A0A1G6XQF9"/>
<evidence type="ECO:0000313" key="1">
    <source>
        <dbReference type="EMBL" id="SDD79983.1"/>
    </source>
</evidence>
<gene>
    <name evidence="1" type="ORF">SAMN05192552_105013</name>
</gene>
<name>A0A1G6XQF9_9EURY</name>
<dbReference type="EMBL" id="FMZP01000050">
    <property type="protein sequence ID" value="SDD79983.1"/>
    <property type="molecule type" value="Genomic_DNA"/>
</dbReference>
<proteinExistence type="predicted"/>
<accession>A0A1G6XQF9</accession>
<evidence type="ECO:0008006" key="3">
    <source>
        <dbReference type="Google" id="ProtNLM"/>
    </source>
</evidence>
<protein>
    <recommendedName>
        <fullName evidence="3">C2H2-type domain-containing protein</fullName>
    </recommendedName>
</protein>
<evidence type="ECO:0000313" key="2">
    <source>
        <dbReference type="Proteomes" id="UP000324021"/>
    </source>
</evidence>
<sequence length="34" mass="3914">MTMRNCNCPFCGETVTILAHHIEKKHGKTPEEEE</sequence>
<organism evidence="1 2">
    <name type="scientific">Natrinema hispanicum</name>
    <dbReference type="NCBI Taxonomy" id="392421"/>
    <lineage>
        <taxon>Archaea</taxon>
        <taxon>Methanobacteriati</taxon>
        <taxon>Methanobacteriota</taxon>
        <taxon>Stenosarchaea group</taxon>
        <taxon>Halobacteria</taxon>
        <taxon>Halobacteriales</taxon>
        <taxon>Natrialbaceae</taxon>
        <taxon>Natrinema</taxon>
    </lineage>
</organism>
<reference evidence="1 2" key="1">
    <citation type="submission" date="2016-10" db="EMBL/GenBank/DDBJ databases">
        <authorList>
            <person name="Varghese N."/>
            <person name="Submissions S."/>
        </authorList>
    </citation>
    <scope>NUCLEOTIDE SEQUENCE [LARGE SCALE GENOMIC DNA]</scope>
    <source>
        <strain evidence="1 2">CDM_1</strain>
    </source>
</reference>
<dbReference type="Proteomes" id="UP000324021">
    <property type="component" value="Unassembled WGS sequence"/>
</dbReference>